<protein>
    <submittedName>
        <fullName evidence="2">Alpha/beta hydrolase</fullName>
    </submittedName>
</protein>
<reference evidence="2" key="1">
    <citation type="journal article" date="2014" name="Int. J. Syst. Evol. Microbiol.">
        <title>Complete genome of a new Firmicutes species belonging to the dominant human colonic microbiota ('Ruminococcus bicirculans') reveals two chromosomes and a selective capacity to utilize plant glucans.</title>
        <authorList>
            <consortium name="NISC Comparative Sequencing Program"/>
            <person name="Wegmann U."/>
            <person name="Louis P."/>
            <person name="Goesmann A."/>
            <person name="Henrissat B."/>
            <person name="Duncan S.H."/>
            <person name="Flint H.J."/>
        </authorList>
    </citation>
    <scope>NUCLEOTIDE SEQUENCE</scope>
    <source>
        <strain evidence="2">NBRC 103408</strain>
    </source>
</reference>
<dbReference type="InterPro" id="IPR029058">
    <property type="entry name" value="AB_hydrolase_fold"/>
</dbReference>
<dbReference type="InterPro" id="IPR000073">
    <property type="entry name" value="AB_hydrolase_1"/>
</dbReference>
<reference evidence="2" key="2">
    <citation type="submission" date="2023-01" db="EMBL/GenBank/DDBJ databases">
        <title>Draft genome sequence of Sneathiella chinensis strain NBRC 103408.</title>
        <authorList>
            <person name="Sun Q."/>
            <person name="Mori K."/>
        </authorList>
    </citation>
    <scope>NUCLEOTIDE SEQUENCE</scope>
    <source>
        <strain evidence="2">NBRC 103408</strain>
    </source>
</reference>
<dbReference type="Gene3D" id="3.40.50.1820">
    <property type="entry name" value="alpha/beta hydrolase"/>
    <property type="match status" value="1"/>
</dbReference>
<evidence type="ECO:0000313" key="2">
    <source>
        <dbReference type="EMBL" id="GLQ07387.1"/>
    </source>
</evidence>
<dbReference type="SUPFAM" id="SSF53474">
    <property type="entry name" value="alpha/beta-Hydrolases"/>
    <property type="match status" value="1"/>
</dbReference>
<organism evidence="2 3">
    <name type="scientific">Sneathiella chinensis</name>
    <dbReference type="NCBI Taxonomy" id="349750"/>
    <lineage>
        <taxon>Bacteria</taxon>
        <taxon>Pseudomonadati</taxon>
        <taxon>Pseudomonadota</taxon>
        <taxon>Alphaproteobacteria</taxon>
        <taxon>Sneathiellales</taxon>
        <taxon>Sneathiellaceae</taxon>
        <taxon>Sneathiella</taxon>
    </lineage>
</organism>
<dbReference type="PANTHER" id="PTHR43194:SF2">
    <property type="entry name" value="PEROXISOMAL MEMBRANE PROTEIN LPX1"/>
    <property type="match status" value="1"/>
</dbReference>
<dbReference type="GO" id="GO:0016787">
    <property type="term" value="F:hydrolase activity"/>
    <property type="evidence" value="ECO:0007669"/>
    <property type="project" value="UniProtKB-KW"/>
</dbReference>
<comment type="caution">
    <text evidence="2">The sequence shown here is derived from an EMBL/GenBank/DDBJ whole genome shotgun (WGS) entry which is preliminary data.</text>
</comment>
<dbReference type="PRINTS" id="PR00111">
    <property type="entry name" value="ABHYDROLASE"/>
</dbReference>
<dbReference type="Proteomes" id="UP001161409">
    <property type="component" value="Unassembled WGS sequence"/>
</dbReference>
<dbReference type="EMBL" id="BSNF01000008">
    <property type="protein sequence ID" value="GLQ07387.1"/>
    <property type="molecule type" value="Genomic_DNA"/>
</dbReference>
<gene>
    <name evidence="2" type="ORF">GCM10007924_26080</name>
</gene>
<dbReference type="InterPro" id="IPR050228">
    <property type="entry name" value="Carboxylesterase_BioH"/>
</dbReference>
<proteinExistence type="predicted"/>
<sequence length="289" mass="32232">MTQTMTFKECHYKSADGLDLYYRTYGEETDRAPLVCLSGLTRNSGDFDDFAHRYCRDRRVYALDYRGRGKSAYDPDYRNYNPQTYIADVLQFLTVLGIDRAVLVGTSLGGIISMALAAMVPDRICGVVLNDIGPEINAAGGSRIAGYVGKDIRFDTLEQAAEAQKTQFLSAYPDLVDAGWMKTTLPAFILDAAAGNYRPNYDLAIGKALLEQVQEDNPVDLWPFFKALKSIPTLAIRGALSDVLSEEVFDKMKAAHPNMEHVTIKNRGHVPQLDEPEALEKLDEFLERV</sequence>
<name>A0ABQ5U5J4_9PROT</name>
<evidence type="ECO:0000313" key="3">
    <source>
        <dbReference type="Proteomes" id="UP001161409"/>
    </source>
</evidence>
<accession>A0ABQ5U5J4</accession>
<evidence type="ECO:0000259" key="1">
    <source>
        <dbReference type="Pfam" id="PF12697"/>
    </source>
</evidence>
<feature type="domain" description="AB hydrolase-1" evidence="1">
    <location>
        <begin position="34"/>
        <end position="280"/>
    </location>
</feature>
<dbReference type="PANTHER" id="PTHR43194">
    <property type="entry name" value="HYDROLASE ALPHA/BETA FOLD FAMILY"/>
    <property type="match status" value="1"/>
</dbReference>
<dbReference type="Pfam" id="PF12697">
    <property type="entry name" value="Abhydrolase_6"/>
    <property type="match status" value="1"/>
</dbReference>
<keyword evidence="3" id="KW-1185">Reference proteome</keyword>
<keyword evidence="2" id="KW-0378">Hydrolase</keyword>